<feature type="domain" description="HTH cro/C1-type" evidence="2">
    <location>
        <begin position="11"/>
        <end position="66"/>
    </location>
</feature>
<protein>
    <submittedName>
        <fullName evidence="3">Helix-turn-helix</fullName>
    </submittedName>
</protein>
<dbReference type="RefSeq" id="WP_093026199.1">
    <property type="nucleotide sequence ID" value="NZ_FPBK01000016.1"/>
</dbReference>
<dbReference type="STRING" id="1224947.SAMN05216480_11614"/>
<evidence type="ECO:0000256" key="1">
    <source>
        <dbReference type="SAM" id="MobiDB-lite"/>
    </source>
</evidence>
<dbReference type="InterPro" id="IPR010982">
    <property type="entry name" value="Lambda_DNA-bd_dom_sf"/>
</dbReference>
<dbReference type="EMBL" id="FPBK01000016">
    <property type="protein sequence ID" value="SFU71927.1"/>
    <property type="molecule type" value="Genomic_DNA"/>
</dbReference>
<dbReference type="InterPro" id="IPR001387">
    <property type="entry name" value="Cro/C1-type_HTH"/>
</dbReference>
<gene>
    <name evidence="3" type="ORF">SAMN05216480_11614</name>
</gene>
<evidence type="ECO:0000313" key="4">
    <source>
        <dbReference type="Proteomes" id="UP000199138"/>
    </source>
</evidence>
<dbReference type="Pfam" id="PF01381">
    <property type="entry name" value="HTH_3"/>
    <property type="match status" value="1"/>
</dbReference>
<feature type="region of interest" description="Disordered" evidence="1">
    <location>
        <begin position="85"/>
        <end position="129"/>
    </location>
</feature>
<dbReference type="GO" id="GO:0003677">
    <property type="term" value="F:DNA binding"/>
    <property type="evidence" value="ECO:0007669"/>
    <property type="project" value="InterPro"/>
</dbReference>
<dbReference type="Gene3D" id="1.10.260.40">
    <property type="entry name" value="lambda repressor-like DNA-binding domains"/>
    <property type="match status" value="1"/>
</dbReference>
<evidence type="ECO:0000259" key="2">
    <source>
        <dbReference type="PROSITE" id="PS50943"/>
    </source>
</evidence>
<name>A0A1I7IG80_9FLAO</name>
<evidence type="ECO:0000313" key="3">
    <source>
        <dbReference type="EMBL" id="SFU71927.1"/>
    </source>
</evidence>
<sequence length="156" mass="17729">MVNNQEFSKRLQIILEHYHLSASAFADSIDVQRSSISHILSGRNKPSLDFVLKVIQTYSEVDLYWLLNGKGTFPPSKNEEQKLVITKPLQEVSPSTNQSKDRTNDLFSNSSEDISQKSESISEKNTMTSVMSSSKKVERIVIFYADKTFETYLPNS</sequence>
<dbReference type="SMART" id="SM00530">
    <property type="entry name" value="HTH_XRE"/>
    <property type="match status" value="1"/>
</dbReference>
<reference evidence="3 4" key="1">
    <citation type="submission" date="2016-10" db="EMBL/GenBank/DDBJ databases">
        <authorList>
            <person name="de Groot N.N."/>
        </authorList>
    </citation>
    <scope>NUCLEOTIDE SEQUENCE [LARGE SCALE GENOMIC DNA]</scope>
    <source>
        <strain evidence="3 4">CGMCC 1.12333</strain>
    </source>
</reference>
<organism evidence="3 4">
    <name type="scientific">Pustulibacterium marinum</name>
    <dbReference type="NCBI Taxonomy" id="1224947"/>
    <lineage>
        <taxon>Bacteria</taxon>
        <taxon>Pseudomonadati</taxon>
        <taxon>Bacteroidota</taxon>
        <taxon>Flavobacteriia</taxon>
        <taxon>Flavobacteriales</taxon>
        <taxon>Flavobacteriaceae</taxon>
        <taxon>Pustulibacterium</taxon>
    </lineage>
</organism>
<dbReference type="AlphaFoldDB" id="A0A1I7IG80"/>
<dbReference type="SUPFAM" id="SSF47413">
    <property type="entry name" value="lambda repressor-like DNA-binding domains"/>
    <property type="match status" value="1"/>
</dbReference>
<dbReference type="CDD" id="cd00093">
    <property type="entry name" value="HTH_XRE"/>
    <property type="match status" value="1"/>
</dbReference>
<proteinExistence type="predicted"/>
<dbReference type="OrthoDB" id="1034290at2"/>
<dbReference type="PROSITE" id="PS50943">
    <property type="entry name" value="HTH_CROC1"/>
    <property type="match status" value="1"/>
</dbReference>
<dbReference type="Proteomes" id="UP000199138">
    <property type="component" value="Unassembled WGS sequence"/>
</dbReference>
<keyword evidence="4" id="KW-1185">Reference proteome</keyword>
<accession>A0A1I7IG80</accession>